<keyword evidence="4" id="KW-1133">Transmembrane helix</keyword>
<dbReference type="GO" id="GO:0030246">
    <property type="term" value="F:carbohydrate binding"/>
    <property type="evidence" value="ECO:0007669"/>
    <property type="project" value="UniProtKB-KW"/>
</dbReference>
<dbReference type="OrthoDB" id="8935730at2759"/>
<evidence type="ECO:0000256" key="2">
    <source>
        <dbReference type="ARBA" id="ARBA00022734"/>
    </source>
</evidence>
<dbReference type="PROSITE" id="PS50041">
    <property type="entry name" value="C_TYPE_LECTIN_2"/>
    <property type="match status" value="1"/>
</dbReference>
<evidence type="ECO:0000259" key="5">
    <source>
        <dbReference type="PROSITE" id="PS50041"/>
    </source>
</evidence>
<dbReference type="InterPro" id="IPR050828">
    <property type="entry name" value="C-type_lectin/matrix_domain"/>
</dbReference>
<dbReference type="InterPro" id="IPR001304">
    <property type="entry name" value="C-type_lectin-like"/>
</dbReference>
<dbReference type="GeneID" id="103669180"/>
<keyword evidence="4" id="KW-0472">Membrane</keyword>
<dbReference type="SMART" id="SM00034">
    <property type="entry name" value="CLECT"/>
    <property type="match status" value="1"/>
</dbReference>
<keyword evidence="4" id="KW-0812">Transmembrane</keyword>
<dbReference type="PANTHER" id="PTHR45710">
    <property type="entry name" value="C-TYPE LECTIN DOMAIN-CONTAINING PROTEIN 180"/>
    <property type="match status" value="1"/>
</dbReference>
<evidence type="ECO:0000256" key="4">
    <source>
        <dbReference type="SAM" id="Phobius"/>
    </source>
</evidence>
<evidence type="ECO:0000313" key="7">
    <source>
        <dbReference type="RefSeq" id="XP_040498079.1"/>
    </source>
</evidence>
<proteinExistence type="predicted"/>
<dbReference type="InterPro" id="IPR016186">
    <property type="entry name" value="C-type_lectin-like/link_sf"/>
</dbReference>
<keyword evidence="6" id="KW-1185">Reference proteome</keyword>
<dbReference type="KEGG" id="umr:103669180"/>
<dbReference type="Pfam" id="PF00059">
    <property type="entry name" value="Lectin_C"/>
    <property type="match status" value="1"/>
</dbReference>
<evidence type="ECO:0000256" key="3">
    <source>
        <dbReference type="SAM" id="MobiDB-lite"/>
    </source>
</evidence>
<sequence>MTQSPPIATKTDHRNLGTDENEQGIRDKCKMTTHTFISIALSLIIILLLIIVFVLAFRSTQDSCPDDWIGFRNKCYYFSEEEGDWSSSRHNCVTQRADLTVIDTKKEMEFLIRHKCSSDHWIGLEMTENQPGRWVNGTIFNKLFPLRGNGKCAYLDDVGAATARCYTERKWICNFIYLFERETERAQPGKREEQTPYETGSLTRS</sequence>
<dbReference type="RefSeq" id="XP_040498079.1">
    <property type="nucleotide sequence ID" value="XM_040642145.1"/>
</dbReference>
<dbReference type="InterPro" id="IPR016187">
    <property type="entry name" value="CTDL_fold"/>
</dbReference>
<protein>
    <submittedName>
        <fullName evidence="7">C-type lectin domain family 2 member B isoform X1</fullName>
    </submittedName>
</protein>
<name>A0A8M1H327_URSMA</name>
<dbReference type="PANTHER" id="PTHR45710:SF15">
    <property type="entry name" value="C-TYPE LECTIN DOMAIN FAMILY 2 MEMBER B"/>
    <property type="match status" value="1"/>
</dbReference>
<reference evidence="7" key="1">
    <citation type="submission" date="2025-08" db="UniProtKB">
        <authorList>
            <consortium name="RefSeq"/>
        </authorList>
    </citation>
    <scope>IDENTIFICATION</scope>
    <source>
        <tissue evidence="7">Whole blood</tissue>
    </source>
</reference>
<feature type="region of interest" description="Disordered" evidence="3">
    <location>
        <begin position="1"/>
        <end position="22"/>
    </location>
</feature>
<dbReference type="CDD" id="cd03593">
    <property type="entry name" value="CLECT_NK_receptors_like"/>
    <property type="match status" value="1"/>
</dbReference>
<comment type="subcellular location">
    <subcellularLocation>
        <location evidence="1">Cell membrane</location>
        <topology evidence="1">Single-pass type II membrane protein</topology>
    </subcellularLocation>
</comment>
<gene>
    <name evidence="7" type="primary">CLEC2B</name>
</gene>
<evidence type="ECO:0000256" key="1">
    <source>
        <dbReference type="ARBA" id="ARBA00004401"/>
    </source>
</evidence>
<dbReference type="Proteomes" id="UP000261680">
    <property type="component" value="Unplaced"/>
</dbReference>
<feature type="transmembrane region" description="Helical" evidence="4">
    <location>
        <begin position="36"/>
        <end position="57"/>
    </location>
</feature>
<dbReference type="CTD" id="9976"/>
<dbReference type="AlphaFoldDB" id="A0A8M1H327"/>
<dbReference type="SUPFAM" id="SSF56436">
    <property type="entry name" value="C-type lectin-like"/>
    <property type="match status" value="1"/>
</dbReference>
<feature type="compositionally biased region" description="Basic and acidic residues" evidence="3">
    <location>
        <begin position="10"/>
        <end position="22"/>
    </location>
</feature>
<feature type="domain" description="C-type lectin" evidence="5">
    <location>
        <begin position="71"/>
        <end position="174"/>
    </location>
</feature>
<evidence type="ECO:0000313" key="6">
    <source>
        <dbReference type="Proteomes" id="UP000261680"/>
    </source>
</evidence>
<keyword evidence="2" id="KW-0430">Lectin</keyword>
<dbReference type="InterPro" id="IPR033992">
    <property type="entry name" value="NKR-like_CTLD"/>
</dbReference>
<dbReference type="Gene3D" id="3.10.100.10">
    <property type="entry name" value="Mannose-Binding Protein A, subunit A"/>
    <property type="match status" value="1"/>
</dbReference>
<accession>A0A8M1H327</accession>
<organism evidence="6 7">
    <name type="scientific">Ursus maritimus</name>
    <name type="common">Polar bear</name>
    <name type="synonym">Thalarctos maritimus</name>
    <dbReference type="NCBI Taxonomy" id="29073"/>
    <lineage>
        <taxon>Eukaryota</taxon>
        <taxon>Metazoa</taxon>
        <taxon>Chordata</taxon>
        <taxon>Craniata</taxon>
        <taxon>Vertebrata</taxon>
        <taxon>Euteleostomi</taxon>
        <taxon>Mammalia</taxon>
        <taxon>Eutheria</taxon>
        <taxon>Laurasiatheria</taxon>
        <taxon>Carnivora</taxon>
        <taxon>Caniformia</taxon>
        <taxon>Ursidae</taxon>
        <taxon>Ursus</taxon>
    </lineage>
</organism>
<dbReference type="GO" id="GO:0005886">
    <property type="term" value="C:plasma membrane"/>
    <property type="evidence" value="ECO:0007669"/>
    <property type="project" value="UniProtKB-SubCell"/>
</dbReference>